<dbReference type="InterPro" id="IPR057670">
    <property type="entry name" value="SH3_retrovirus"/>
</dbReference>
<evidence type="ECO:0000313" key="4">
    <source>
        <dbReference type="EMBL" id="GEU52614.1"/>
    </source>
</evidence>
<dbReference type="AlphaFoldDB" id="A0A6L2KXH2"/>
<feature type="compositionally biased region" description="Low complexity" evidence="1">
    <location>
        <begin position="701"/>
        <end position="712"/>
    </location>
</feature>
<feature type="domain" description="Retroviral polymerase SH3-like" evidence="3">
    <location>
        <begin position="166"/>
        <end position="225"/>
    </location>
</feature>
<protein>
    <submittedName>
        <fullName evidence="4">Retrovirus-related Pol polyprotein from transposon TNT 1-94</fullName>
    </submittedName>
</protein>
<feature type="compositionally biased region" description="Acidic residues" evidence="1">
    <location>
        <begin position="796"/>
        <end position="820"/>
    </location>
</feature>
<organism evidence="4">
    <name type="scientific">Tanacetum cinerariifolium</name>
    <name type="common">Dalmatian daisy</name>
    <name type="synonym">Chrysanthemum cinerariifolium</name>
    <dbReference type="NCBI Taxonomy" id="118510"/>
    <lineage>
        <taxon>Eukaryota</taxon>
        <taxon>Viridiplantae</taxon>
        <taxon>Streptophyta</taxon>
        <taxon>Embryophyta</taxon>
        <taxon>Tracheophyta</taxon>
        <taxon>Spermatophyta</taxon>
        <taxon>Magnoliopsida</taxon>
        <taxon>eudicotyledons</taxon>
        <taxon>Gunneridae</taxon>
        <taxon>Pentapetalae</taxon>
        <taxon>asterids</taxon>
        <taxon>campanulids</taxon>
        <taxon>Asterales</taxon>
        <taxon>Asteraceae</taxon>
        <taxon>Asteroideae</taxon>
        <taxon>Anthemideae</taxon>
        <taxon>Anthemidinae</taxon>
        <taxon>Tanacetum</taxon>
    </lineage>
</organism>
<evidence type="ECO:0000256" key="1">
    <source>
        <dbReference type="SAM" id="MobiDB-lite"/>
    </source>
</evidence>
<dbReference type="Pfam" id="PF07727">
    <property type="entry name" value="RVT_2"/>
    <property type="match status" value="1"/>
</dbReference>
<proteinExistence type="predicted"/>
<dbReference type="InterPro" id="IPR013103">
    <property type="entry name" value="RVT_2"/>
</dbReference>
<comment type="caution">
    <text evidence="4">The sequence shown here is derived from an EMBL/GenBank/DDBJ whole genome shotgun (WGS) entry which is preliminary data.</text>
</comment>
<evidence type="ECO:0000259" key="3">
    <source>
        <dbReference type="Pfam" id="PF25597"/>
    </source>
</evidence>
<feature type="compositionally biased region" description="Basic and acidic residues" evidence="1">
    <location>
        <begin position="821"/>
        <end position="833"/>
    </location>
</feature>
<feature type="region of interest" description="Disordered" evidence="1">
    <location>
        <begin position="686"/>
        <end position="716"/>
    </location>
</feature>
<name>A0A6L2KXH2_TANCI</name>
<feature type="region of interest" description="Disordered" evidence="1">
    <location>
        <begin position="227"/>
        <end position="254"/>
    </location>
</feature>
<dbReference type="Pfam" id="PF25597">
    <property type="entry name" value="SH3_retrovirus"/>
    <property type="match status" value="1"/>
</dbReference>
<dbReference type="EMBL" id="BKCJ010003041">
    <property type="protein sequence ID" value="GEU52614.1"/>
    <property type="molecule type" value="Genomic_DNA"/>
</dbReference>
<feature type="region of interest" description="Disordered" evidence="1">
    <location>
        <begin position="796"/>
        <end position="834"/>
    </location>
</feature>
<feature type="domain" description="Reverse transcriptase Ty1/copia-type" evidence="2">
    <location>
        <begin position="365"/>
        <end position="445"/>
    </location>
</feature>
<sequence>MTENRSQLTIFINKFLGTIKFGNDQIAKIMGYSDYQIANVTIFRVYYVEGLRHNLFSIGQFYDFDLEVAFGKHTCFDRILKGVDLLMGSRGTNLYTLSIGDMMKSSLICLLSKASKIEYGIDIYPSYTLAPLINWLNKVLLEGKTPYELLHDRKPELSYLRVFSALCYPTNDSEDLGNLKAKADVGIFIGYTPAKKAYRIYNQRTKRIMETIHVEFDELTAMASKQSSSGTAINEMTPGPLSSGLMPQPPSSTPFVPPTRDDWDILLQLLFDKYFHPPPCVDHLVPEVAALVPAISAGTSSSILVDQDAPSLSTSQTLQESPSYVIPLGAIMILKLHTWIIILNLVFQFHNQVLKNPLLRRTERCVEKKARLFTRGYRQKEGIDLEESFTSVSRLEVIRIFLAFFAHMNMVVYQIDVKTAFLNDILCEEVYVSQSDGFVDPENPNHKFSKGTIDPTLFIRREGKDVLMISQSPRGIFLNQSKYALEILKKYSMDTSDLMDTPMAEKSNWMQIYKGKKLIPYVIVINDWLLYVPDCQSTRPLICYADHAGCQDTKQSTSGSMQLMGDRLVRIMNQEVTRQVVACDDKWVPTKERVKTSTTNVRLETNVPKKEETFQVIIDVIENSTCYKAFTISAEVTGIFMQQFWYTVKKVSELGKSISLTKATEEEATRQVHVTHARILTEPVPEPARRRPSGIDFRGTSSVSKKMSSDPSQKLKGVQTLTLKEQIVADTKKALKESNKTSRRKQVKKRVLRVLDEENVTFKANVILEWGSKQNSEYSKEEDDGETIEWVNDNEDEEMTNAEVEESRNDDEEITDAAEVDAEKTKEVKDDAKKAKHPLTSSSLSVSSGFADQFLKLSSDTSLIGTIKDTIDAEINSLLDIKIQSEVPHIQSLPILTVPVLVIFEPSVLTPIPKTPLVAPIKTLLPPPYVSTIPPVLRQTTTPIPSQPISTKAPTITTAIPESDTLTAVQLRVAKFKNDVFEVKKIDHSVEALASIKSQVPTVVEHYLGSKIGNDI</sequence>
<reference evidence="4" key="1">
    <citation type="journal article" date="2019" name="Sci. Rep.">
        <title>Draft genome of Tanacetum cinerariifolium, the natural source of mosquito coil.</title>
        <authorList>
            <person name="Yamashiro T."/>
            <person name="Shiraishi A."/>
            <person name="Satake H."/>
            <person name="Nakayama K."/>
        </authorList>
    </citation>
    <scope>NUCLEOTIDE SEQUENCE</scope>
</reference>
<evidence type="ECO:0000259" key="2">
    <source>
        <dbReference type="Pfam" id="PF07727"/>
    </source>
</evidence>
<accession>A0A6L2KXH2</accession>
<gene>
    <name evidence="4" type="ORF">Tci_024592</name>
</gene>